<organism evidence="2 3">
    <name type="scientific">Halalkalicoccus tibetensis</name>
    <dbReference type="NCBI Taxonomy" id="175632"/>
    <lineage>
        <taxon>Archaea</taxon>
        <taxon>Methanobacteriati</taxon>
        <taxon>Methanobacteriota</taxon>
        <taxon>Stenosarchaea group</taxon>
        <taxon>Halobacteria</taxon>
        <taxon>Halobacteriales</taxon>
        <taxon>Halococcaceae</taxon>
        <taxon>Halalkalicoccus</taxon>
    </lineage>
</organism>
<reference evidence="2 3" key="1">
    <citation type="journal article" date="2019" name="Int. J. Syst. Evol. Microbiol.">
        <title>The Global Catalogue of Microorganisms (GCM) 10K type strain sequencing project: providing services to taxonomists for standard genome sequencing and annotation.</title>
        <authorList>
            <consortium name="The Broad Institute Genomics Platform"/>
            <consortium name="The Broad Institute Genome Sequencing Center for Infectious Disease"/>
            <person name="Wu L."/>
            <person name="Ma J."/>
        </authorList>
    </citation>
    <scope>NUCLEOTIDE SEQUENCE [LARGE SCALE GENOMIC DNA]</scope>
    <source>
        <strain evidence="2 3">CGMCC 1.3240</strain>
    </source>
</reference>
<proteinExistence type="predicted"/>
<comment type="caution">
    <text evidence="2">The sequence shown here is derived from an EMBL/GenBank/DDBJ whole genome shotgun (WGS) entry which is preliminary data.</text>
</comment>
<dbReference type="AlphaFoldDB" id="A0ABD5UY65"/>
<feature type="transmembrane region" description="Helical" evidence="1">
    <location>
        <begin position="81"/>
        <end position="103"/>
    </location>
</feature>
<evidence type="ECO:0000313" key="3">
    <source>
        <dbReference type="Proteomes" id="UP001596312"/>
    </source>
</evidence>
<keyword evidence="1" id="KW-0812">Transmembrane</keyword>
<keyword evidence="3" id="KW-1185">Reference proteome</keyword>
<keyword evidence="1" id="KW-1133">Transmembrane helix</keyword>
<gene>
    <name evidence="2" type="ORF">ACFQGH_00400</name>
</gene>
<evidence type="ECO:0000256" key="1">
    <source>
        <dbReference type="SAM" id="Phobius"/>
    </source>
</evidence>
<protein>
    <submittedName>
        <fullName evidence="2">Uncharacterized protein</fullName>
    </submittedName>
</protein>
<evidence type="ECO:0000313" key="2">
    <source>
        <dbReference type="EMBL" id="MFC6903651.1"/>
    </source>
</evidence>
<dbReference type="EMBL" id="JBHSXQ010000001">
    <property type="protein sequence ID" value="MFC6903651.1"/>
    <property type="molecule type" value="Genomic_DNA"/>
</dbReference>
<feature type="transmembrane region" description="Helical" evidence="1">
    <location>
        <begin position="16"/>
        <end position="36"/>
    </location>
</feature>
<dbReference type="RefSeq" id="WP_340602142.1">
    <property type="nucleotide sequence ID" value="NZ_JBBMXV010000001.1"/>
</dbReference>
<accession>A0ABD5UY65</accession>
<keyword evidence="1" id="KW-0472">Membrane</keyword>
<name>A0ABD5UY65_9EURY</name>
<sequence length="121" mass="13011">MTQTDGVELSGFERSIVLIFCVLTGIAVCTYIGGLIRDTAIGNVIAPAVDLFFILFVYLPLVTVGLVGTELLGIDPPNSEPLGTALATVLLLIIYYVIAVFLVNSYRISVAFYIGLSNQEH</sequence>
<dbReference type="Proteomes" id="UP001596312">
    <property type="component" value="Unassembled WGS sequence"/>
</dbReference>
<feature type="transmembrane region" description="Helical" evidence="1">
    <location>
        <begin position="48"/>
        <end position="69"/>
    </location>
</feature>